<gene>
    <name evidence="1" type="ordered locus">GM21_0963</name>
</gene>
<evidence type="ECO:0000313" key="1">
    <source>
        <dbReference type="EMBL" id="ACT17028.1"/>
    </source>
</evidence>
<proteinExistence type="predicted"/>
<name>C6E282_GEOSM</name>
<sequence>MPKSRQLGLRLEEADEMDLTRVAQREGRSPLDVVRDSIRTYIRNSDEQQAFISSVERGWYELACGVGEEVTEQDEFLQSLRRELESEDVAS</sequence>
<evidence type="ECO:0008006" key="2">
    <source>
        <dbReference type="Google" id="ProtNLM"/>
    </source>
</evidence>
<dbReference type="HOGENOM" id="CLU_2422745_0_0_7"/>
<dbReference type="AlphaFoldDB" id="C6E282"/>
<accession>C6E282</accession>
<dbReference type="KEGG" id="gem:GM21_0963"/>
<protein>
    <recommendedName>
        <fullName evidence="2">CopG family transcriptional regulator</fullName>
    </recommendedName>
</protein>
<organism evidence="1">
    <name type="scientific">Geobacter sp. (strain M21)</name>
    <dbReference type="NCBI Taxonomy" id="443144"/>
    <lineage>
        <taxon>Bacteria</taxon>
        <taxon>Pseudomonadati</taxon>
        <taxon>Thermodesulfobacteriota</taxon>
        <taxon>Desulfuromonadia</taxon>
        <taxon>Geobacterales</taxon>
        <taxon>Geobacteraceae</taxon>
        <taxon>Geobacter</taxon>
    </lineage>
</organism>
<dbReference type="OrthoDB" id="5398115at2"/>
<reference evidence="1" key="1">
    <citation type="submission" date="2009-07" db="EMBL/GenBank/DDBJ databases">
        <title>Complete sequence of Geobacter sp. M21.</title>
        <authorList>
            <consortium name="US DOE Joint Genome Institute"/>
            <person name="Lucas S."/>
            <person name="Copeland A."/>
            <person name="Lapidus A."/>
            <person name="Glavina del Rio T."/>
            <person name="Dalin E."/>
            <person name="Tice H."/>
            <person name="Bruce D."/>
            <person name="Goodwin L."/>
            <person name="Pitluck S."/>
            <person name="Saunders E."/>
            <person name="Brettin T."/>
            <person name="Detter J.C."/>
            <person name="Han C."/>
            <person name="Larimer F."/>
            <person name="Land M."/>
            <person name="Hauser L."/>
            <person name="Kyrpides N."/>
            <person name="Ovchinnikova G."/>
            <person name="Lovley D."/>
        </authorList>
    </citation>
    <scope>NUCLEOTIDE SEQUENCE [LARGE SCALE GENOMIC DNA]</scope>
    <source>
        <strain evidence="1">M21</strain>
    </source>
</reference>
<dbReference type="EMBL" id="CP001661">
    <property type="protein sequence ID" value="ACT17028.1"/>
    <property type="molecule type" value="Genomic_DNA"/>
</dbReference>